<keyword evidence="4" id="KW-1185">Reference proteome</keyword>
<evidence type="ECO:0000256" key="1">
    <source>
        <dbReference type="ARBA" id="ARBA00023002"/>
    </source>
</evidence>
<dbReference type="PANTHER" id="PTHR13847:SF289">
    <property type="entry name" value="GLYCINE OXIDASE"/>
    <property type="match status" value="1"/>
</dbReference>
<feature type="domain" description="FAD dependent oxidoreductase" evidence="2">
    <location>
        <begin position="6"/>
        <end position="339"/>
    </location>
</feature>
<dbReference type="Gene3D" id="3.30.9.10">
    <property type="entry name" value="D-Amino Acid Oxidase, subunit A, domain 2"/>
    <property type="match status" value="1"/>
</dbReference>
<accession>A0A8H9ILD7</accession>
<keyword evidence="1" id="KW-0560">Oxidoreductase</keyword>
<dbReference type="GO" id="GO:0016491">
    <property type="term" value="F:oxidoreductase activity"/>
    <property type="evidence" value="ECO:0007669"/>
    <property type="project" value="UniProtKB-KW"/>
</dbReference>
<sequence length="344" mass="35688">MTHKCKVLVVGGGVMGASVAWHLTKAGAAVTLIDSGPGSTPSATAASFGWVGGSASTPSDDPAAFALRLHALDEFKRLERDWGLLPVTVRGALLWGATTDETADLIAEHLAAGSKIESLSGQQLRQKEPLLVAPPDLAAWAPDDFALEPTDLARCFLQAARAEGASVLSGTVQAVLYAQGRAKGVELQGQSIYADKVVLANGYGAVALAAGIGVDLAIEQQPAVLMRFDAGKNVIQHLLCAQDLELRPGKEAGLMSALDYPQQGEAGLQALADETCQAIAQLLQLPVPPRLHSIEVGFRPMTLSKLPLCGPIGAVEDLFAVIAHPGVILAPLLGKRAVQAVLAS</sequence>
<evidence type="ECO:0000259" key="2">
    <source>
        <dbReference type="Pfam" id="PF01266"/>
    </source>
</evidence>
<dbReference type="Proteomes" id="UP000608923">
    <property type="component" value="Unassembled WGS sequence"/>
</dbReference>
<dbReference type="SUPFAM" id="SSF51905">
    <property type="entry name" value="FAD/NAD(P)-binding domain"/>
    <property type="match status" value="1"/>
</dbReference>
<dbReference type="InterPro" id="IPR036188">
    <property type="entry name" value="FAD/NAD-bd_sf"/>
</dbReference>
<organism evidence="3 4">
    <name type="scientific">Alcaligenes pakistanensis</name>
    <dbReference type="NCBI Taxonomy" id="1482717"/>
    <lineage>
        <taxon>Bacteria</taxon>
        <taxon>Pseudomonadati</taxon>
        <taxon>Pseudomonadota</taxon>
        <taxon>Betaproteobacteria</taxon>
        <taxon>Burkholderiales</taxon>
        <taxon>Alcaligenaceae</taxon>
        <taxon>Alcaligenes</taxon>
    </lineage>
</organism>
<evidence type="ECO:0000313" key="4">
    <source>
        <dbReference type="Proteomes" id="UP000608923"/>
    </source>
</evidence>
<dbReference type="PANTHER" id="PTHR13847">
    <property type="entry name" value="SARCOSINE DEHYDROGENASE-RELATED"/>
    <property type="match status" value="1"/>
</dbReference>
<proteinExistence type="predicted"/>
<protein>
    <submittedName>
        <fullName evidence="3">D-amino-acid oxidase</fullName>
    </submittedName>
</protein>
<dbReference type="EMBL" id="BMZN01000003">
    <property type="protein sequence ID" value="GHC47399.1"/>
    <property type="molecule type" value="Genomic_DNA"/>
</dbReference>
<dbReference type="InterPro" id="IPR006076">
    <property type="entry name" value="FAD-dep_OxRdtase"/>
</dbReference>
<dbReference type="GO" id="GO:0005737">
    <property type="term" value="C:cytoplasm"/>
    <property type="evidence" value="ECO:0007669"/>
    <property type="project" value="TreeGrafter"/>
</dbReference>
<dbReference type="AlphaFoldDB" id="A0A8H9ILD7"/>
<name>A0A8H9ILD7_9BURK</name>
<dbReference type="RefSeq" id="WP_189392280.1">
    <property type="nucleotide sequence ID" value="NZ_BMZN01000003.1"/>
</dbReference>
<dbReference type="Gene3D" id="3.50.50.60">
    <property type="entry name" value="FAD/NAD(P)-binding domain"/>
    <property type="match status" value="1"/>
</dbReference>
<dbReference type="Pfam" id="PF01266">
    <property type="entry name" value="DAO"/>
    <property type="match status" value="1"/>
</dbReference>
<reference evidence="4" key="1">
    <citation type="journal article" date="2019" name="Int. J. Syst. Evol. Microbiol.">
        <title>The Global Catalogue of Microorganisms (GCM) 10K type strain sequencing project: providing services to taxonomists for standard genome sequencing and annotation.</title>
        <authorList>
            <consortium name="The Broad Institute Genomics Platform"/>
            <consortium name="The Broad Institute Genome Sequencing Center for Infectious Disease"/>
            <person name="Wu L."/>
            <person name="Ma J."/>
        </authorList>
    </citation>
    <scope>NUCLEOTIDE SEQUENCE [LARGE SCALE GENOMIC DNA]</scope>
    <source>
        <strain evidence="4">KCTC 42083</strain>
    </source>
</reference>
<comment type="caution">
    <text evidence="3">The sequence shown here is derived from an EMBL/GenBank/DDBJ whole genome shotgun (WGS) entry which is preliminary data.</text>
</comment>
<gene>
    <name evidence="3" type="ORF">GCM10010096_18490</name>
</gene>
<evidence type="ECO:0000313" key="3">
    <source>
        <dbReference type="EMBL" id="GHC47399.1"/>
    </source>
</evidence>